<dbReference type="RefSeq" id="WP_304996845.1">
    <property type="nucleotide sequence ID" value="NZ_CP101717.1"/>
</dbReference>
<dbReference type="PANTHER" id="PTHR33608:SF12">
    <property type="entry name" value="DUF58 DOMAIN-CONTAINING PROTEIN"/>
    <property type="match status" value="1"/>
</dbReference>
<dbReference type="AlphaFoldDB" id="A0AB38YJD5"/>
<sequence length="301" mass="34295">MLTGTSVTLDQLAALRRPPGAGLQKGLALQVGAHESRLTGAGMQISEVRHYQPGDDIRHIHWRISARSNETFTKVYDVEHELPWLMLILLTPSMYFGSRQAFKSVRALDAITQLAWQRQSLHDSIGSAVLSPHGSFWSEPARHVGGLLQQLSAWADHSQPITSDQAPTVSLDAFRHFTEQLQGFIRRQQAIVLMGDFMPPYPWDALIASLHGYPTTFIQVTDPLETALPDSGRYPVLSGRRLQWLTSDRTVQQRYHDSRTRWLSELRDELDPQRHRWVRIDTTQDPSEWHWLDQEVLPNAG</sequence>
<dbReference type="EMBL" id="CP101717">
    <property type="protein sequence ID" value="WLD59553.1"/>
    <property type="molecule type" value="Genomic_DNA"/>
</dbReference>
<evidence type="ECO:0000313" key="2">
    <source>
        <dbReference type="EMBL" id="WLD59553.1"/>
    </source>
</evidence>
<dbReference type="Pfam" id="PF01882">
    <property type="entry name" value="DUF58"/>
    <property type="match status" value="1"/>
</dbReference>
<evidence type="ECO:0000259" key="1">
    <source>
        <dbReference type="Pfam" id="PF01882"/>
    </source>
</evidence>
<feature type="domain" description="DUF58" evidence="1">
    <location>
        <begin position="47"/>
        <end position="257"/>
    </location>
</feature>
<dbReference type="InterPro" id="IPR002881">
    <property type="entry name" value="DUF58"/>
</dbReference>
<accession>A0AB38YJD5</accession>
<dbReference type="PANTHER" id="PTHR33608">
    <property type="entry name" value="BLL2464 PROTEIN"/>
    <property type="match status" value="1"/>
</dbReference>
<name>A0AB38YJD5_9GAMM</name>
<reference evidence="2" key="1">
    <citation type="submission" date="2022-07" db="EMBL/GenBank/DDBJ databases">
        <title>Complete genome sequence of Salinispirillum sp. LH10-3-1 capable of multiple carbohydrate inversion isolated from a soda lake.</title>
        <authorList>
            <person name="Liu J."/>
            <person name="Zhai Y."/>
            <person name="Zhang H."/>
            <person name="Yang H."/>
            <person name="Qu J."/>
            <person name="Li J."/>
        </authorList>
    </citation>
    <scope>NUCLEOTIDE SEQUENCE</scope>
    <source>
        <strain evidence="2">LH 10-3-1</strain>
    </source>
</reference>
<organism evidence="2">
    <name type="scientific">Salinispirillum sp. LH 10-3-1</name>
    <dbReference type="NCBI Taxonomy" id="2952525"/>
    <lineage>
        <taxon>Bacteria</taxon>
        <taxon>Pseudomonadati</taxon>
        <taxon>Pseudomonadota</taxon>
        <taxon>Gammaproteobacteria</taxon>
        <taxon>Oceanospirillales</taxon>
        <taxon>Saccharospirillaceae</taxon>
        <taxon>Salinispirillum</taxon>
    </lineage>
</organism>
<gene>
    <name evidence="2" type="ORF">NFC81_07170</name>
</gene>
<protein>
    <submittedName>
        <fullName evidence="2">DUF58 domain-containing protein</fullName>
    </submittedName>
</protein>
<proteinExistence type="predicted"/>